<keyword evidence="2" id="KW-0238">DNA-binding</keyword>
<accession>A0AC58MX65</accession>
<keyword evidence="2" id="KW-0371">Homeobox</keyword>
<keyword evidence="1" id="KW-1185">Reference proteome</keyword>
<organism evidence="1 2">
    <name type="scientific">Castor canadensis</name>
    <name type="common">American beaver</name>
    <dbReference type="NCBI Taxonomy" id="51338"/>
    <lineage>
        <taxon>Eukaryota</taxon>
        <taxon>Metazoa</taxon>
        <taxon>Chordata</taxon>
        <taxon>Craniata</taxon>
        <taxon>Vertebrata</taxon>
        <taxon>Euteleostomi</taxon>
        <taxon>Mammalia</taxon>
        <taxon>Eutheria</taxon>
        <taxon>Euarchontoglires</taxon>
        <taxon>Glires</taxon>
        <taxon>Rodentia</taxon>
        <taxon>Castorimorpha</taxon>
        <taxon>Castoridae</taxon>
        <taxon>Castor</taxon>
    </lineage>
</organism>
<protein>
    <submittedName>
        <fullName evidence="2">NANOG neighbor homeobox</fullName>
    </submittedName>
</protein>
<name>A0AC58MX65_CASCN</name>
<evidence type="ECO:0000313" key="2">
    <source>
        <dbReference type="RefSeq" id="XP_073933945.1"/>
    </source>
</evidence>
<reference evidence="2" key="1">
    <citation type="submission" date="2025-08" db="UniProtKB">
        <authorList>
            <consortium name="RefSeq"/>
        </authorList>
    </citation>
    <scope>IDENTIFICATION</scope>
</reference>
<dbReference type="Proteomes" id="UP001732720">
    <property type="component" value="Chromosome 6"/>
</dbReference>
<evidence type="ECO:0000313" key="1">
    <source>
        <dbReference type="Proteomes" id="UP001732720"/>
    </source>
</evidence>
<proteinExistence type="predicted"/>
<sequence>MPRSSSNVVLVLIGNKNDLESSREIPALWEAEAGRSEFQDILGYVLRNSWTGLNHNVNVPLEDTISHMSFEKTLSSVLQFLAHDEQYMDYLQNPQGTKTHKKVSLNNSDGTQHSDLVQNQPATLWVQTLEQSNPNHSQDEGSREQKWREDGERRGGGKKEQEEENKPEEELKKEEKREEEELCPRKTAVSKPLMHTLWEKFKLNQCPRAQDCLSLAFEFNITDTQV</sequence>
<dbReference type="RefSeq" id="XP_073933945.1">
    <property type="nucleotide sequence ID" value="XM_074077844.1"/>
</dbReference>
<gene>
    <name evidence="2" type="primary">Nanognb</name>
</gene>